<evidence type="ECO:0000256" key="5">
    <source>
        <dbReference type="ARBA" id="ARBA00023288"/>
    </source>
</evidence>
<name>A0A511XGG1_9PROT</name>
<sequence length="258" mass="27976">MRIPGGSHFTIRGRAEDIAAWFRMVVMLLFVLSGCASEEAITAQNQMAVHTRMSETIFLDPVAPDQRTIYVGVRNTSDFPGIDVKAQLVHALRKRGYTLVDDPDIARFELQVNVLQAGRIRRSRQNPSLMRGSVPGGLVSTYIGNIPTGLFSQIMGGDVTFAVITDVRLAERPGSGLPVQQLIRTSRESAAVSADPVSGTATNVVNSNARYQESGEASAFRIYNVQDVAYVDQAGLTVDKVIPILTAHIASSLANLFE</sequence>
<keyword evidence="7" id="KW-1185">Reference proteome</keyword>
<proteinExistence type="predicted"/>
<dbReference type="RefSeq" id="WP_146885177.1">
    <property type="nucleotide sequence ID" value="NZ_BJYG01000002.1"/>
</dbReference>
<evidence type="ECO:0000256" key="3">
    <source>
        <dbReference type="ARBA" id="ARBA00023136"/>
    </source>
</evidence>
<comment type="caution">
    <text evidence="6">The sequence shown here is derived from an EMBL/GenBank/DDBJ whole genome shotgun (WGS) entry which is preliminary data.</text>
</comment>
<dbReference type="AlphaFoldDB" id="A0A511XGG1"/>
<keyword evidence="2" id="KW-0732">Signal</keyword>
<keyword evidence="4" id="KW-0564">Palmitate</keyword>
<evidence type="ECO:0000256" key="4">
    <source>
        <dbReference type="ARBA" id="ARBA00023139"/>
    </source>
</evidence>
<evidence type="ECO:0000256" key="1">
    <source>
        <dbReference type="ARBA" id="ARBA00004459"/>
    </source>
</evidence>
<dbReference type="GO" id="GO:0009279">
    <property type="term" value="C:cell outer membrane"/>
    <property type="evidence" value="ECO:0007669"/>
    <property type="project" value="UniProtKB-SubCell"/>
</dbReference>
<dbReference type="EMBL" id="BJYG01000002">
    <property type="protein sequence ID" value="GEN62032.1"/>
    <property type="molecule type" value="Genomic_DNA"/>
</dbReference>
<evidence type="ECO:0000313" key="7">
    <source>
        <dbReference type="Proteomes" id="UP000321746"/>
    </source>
</evidence>
<dbReference type="InterPro" id="IPR008874">
    <property type="entry name" value="TraT_complement-R"/>
</dbReference>
<dbReference type="Pfam" id="PF05818">
    <property type="entry name" value="TraT"/>
    <property type="match status" value="1"/>
</dbReference>
<keyword evidence="5" id="KW-0449">Lipoprotein</keyword>
<evidence type="ECO:0000313" key="6">
    <source>
        <dbReference type="EMBL" id="GEN62032.1"/>
    </source>
</evidence>
<protein>
    <submittedName>
        <fullName evidence="6">Conjugative transfer: surface exclusion</fullName>
    </submittedName>
</protein>
<accession>A0A511XGG1</accession>
<reference evidence="6 7" key="1">
    <citation type="submission" date="2019-07" db="EMBL/GenBank/DDBJ databases">
        <title>Whole genome shotgun sequence of Acetobacter oeni NBRC 105207.</title>
        <authorList>
            <person name="Hosoyama A."/>
            <person name="Uohara A."/>
            <person name="Ohji S."/>
            <person name="Ichikawa N."/>
        </authorList>
    </citation>
    <scope>NUCLEOTIDE SEQUENCE [LARGE SCALE GENOMIC DNA]</scope>
    <source>
        <strain evidence="6 7">NBRC 105207</strain>
    </source>
</reference>
<evidence type="ECO:0000256" key="2">
    <source>
        <dbReference type="ARBA" id="ARBA00022729"/>
    </source>
</evidence>
<dbReference type="Proteomes" id="UP000321746">
    <property type="component" value="Unassembled WGS sequence"/>
</dbReference>
<dbReference type="PROSITE" id="PS51257">
    <property type="entry name" value="PROKAR_LIPOPROTEIN"/>
    <property type="match status" value="1"/>
</dbReference>
<keyword evidence="3" id="KW-0472">Membrane</keyword>
<organism evidence="6 7">
    <name type="scientific">Acetobacter oeni</name>
    <dbReference type="NCBI Taxonomy" id="304077"/>
    <lineage>
        <taxon>Bacteria</taxon>
        <taxon>Pseudomonadati</taxon>
        <taxon>Pseudomonadota</taxon>
        <taxon>Alphaproteobacteria</taxon>
        <taxon>Acetobacterales</taxon>
        <taxon>Acetobacteraceae</taxon>
        <taxon>Acetobacter</taxon>
    </lineage>
</organism>
<dbReference type="OrthoDB" id="9791439at2"/>
<gene>
    <name evidence="6" type="ORF">AOE01nite_02560</name>
</gene>
<comment type="subcellular location">
    <subcellularLocation>
        <location evidence="1">Cell outer membrane</location>
        <topology evidence="1">Lipid-anchor</topology>
    </subcellularLocation>
</comment>